<sequence length="306" mass="36149">MDIQELKNQIAQAQPITEKELKKILEITKEKIDNNLSCRFLMIKTTSDSIRESDFLEFLKTNVVFYVLNYGDYKNQISQKRADEIRNITDLIYRARKKFQRKMRNTGEVGELILFLLLESEGISQVVSKMQLKTSSDWPFFGMDAIHLQVVRDKIIIHYGESKMRKEFGTSLNDAMSSISEFEKNYDDIDEINIVSSFIDKTKFGKFTKEVVKLLNPYTSNKKDLGHSYSLLLCFDWNILQNLSNRGKQELSEHLQKKYEEECKRYSHSISERIKSEESIKDKNFMVYLLPFRDEERFSIKFNEEI</sequence>
<keyword evidence="3" id="KW-1185">Reference proteome</keyword>
<dbReference type="Proteomes" id="UP000196239">
    <property type="component" value="Chromosome 1"/>
</dbReference>
<reference evidence="3" key="1">
    <citation type="submission" date="2015-10" db="EMBL/GenBank/DDBJ databases">
        <authorList>
            <person name="Lehtovirta-Morley L.E."/>
            <person name="Vieille C."/>
        </authorList>
    </citation>
    <scope>NUCLEOTIDE SEQUENCE [LARGE SCALE GENOMIC DNA]</scope>
</reference>
<protein>
    <recommendedName>
        <fullName evidence="1">Anti-bacteriophage protein A/HamA C-terminal domain-containing protein</fullName>
    </recommendedName>
</protein>
<accession>A0A128A200</accession>
<gene>
    <name evidence="2" type="ORF">NDEV_0585</name>
</gene>
<evidence type="ECO:0000259" key="1">
    <source>
        <dbReference type="Pfam" id="PF08878"/>
    </source>
</evidence>
<dbReference type="InterPro" id="IPR014976">
    <property type="entry name" value="AbpA_HamA_C"/>
</dbReference>
<evidence type="ECO:0000313" key="2">
    <source>
        <dbReference type="EMBL" id="CUR51350.1"/>
    </source>
</evidence>
<name>A0A128A200_9ARCH</name>
<feature type="domain" description="Anti-bacteriophage protein A/HamA C-terminal" evidence="1">
    <location>
        <begin position="24"/>
        <end position="305"/>
    </location>
</feature>
<dbReference type="EMBL" id="LN890280">
    <property type="protein sequence ID" value="CUR51350.1"/>
    <property type="molecule type" value="Genomic_DNA"/>
</dbReference>
<proteinExistence type="predicted"/>
<dbReference type="Pfam" id="PF08878">
    <property type="entry name" value="HamA"/>
    <property type="match status" value="1"/>
</dbReference>
<evidence type="ECO:0000313" key="3">
    <source>
        <dbReference type="Proteomes" id="UP000196239"/>
    </source>
</evidence>
<dbReference type="KEGG" id="ndv:NDEV_0585"/>
<organism evidence="2 3">
    <name type="scientific">Nitrosotalea devaniterrae</name>
    <dbReference type="NCBI Taxonomy" id="1078905"/>
    <lineage>
        <taxon>Archaea</taxon>
        <taxon>Nitrososphaerota</taxon>
        <taxon>Nitrososphaeria</taxon>
        <taxon>Nitrosotaleales</taxon>
        <taxon>Nitrosotaleaceae</taxon>
        <taxon>Nitrosotalea</taxon>
    </lineage>
</organism>
<dbReference type="AlphaFoldDB" id="A0A128A200"/>